<accession>A0A3M9YMC1</accession>
<dbReference type="GeneID" id="39603753"/>
<evidence type="ECO:0000256" key="1">
    <source>
        <dbReference type="SAM" id="MobiDB-lite"/>
    </source>
</evidence>
<feature type="compositionally biased region" description="Low complexity" evidence="1">
    <location>
        <begin position="72"/>
        <end position="85"/>
    </location>
</feature>
<organism evidence="2 3">
    <name type="scientific">Verticillium nonalfalfae</name>
    <dbReference type="NCBI Taxonomy" id="1051616"/>
    <lineage>
        <taxon>Eukaryota</taxon>
        <taxon>Fungi</taxon>
        <taxon>Dikarya</taxon>
        <taxon>Ascomycota</taxon>
        <taxon>Pezizomycotina</taxon>
        <taxon>Sordariomycetes</taxon>
        <taxon>Hypocreomycetidae</taxon>
        <taxon>Glomerellales</taxon>
        <taxon>Plectosphaerellaceae</taxon>
        <taxon>Verticillium</taxon>
    </lineage>
</organism>
<dbReference type="RefSeq" id="XP_028499369.1">
    <property type="nucleotide sequence ID" value="XM_028634329.1"/>
</dbReference>
<dbReference type="EMBL" id="RBVV01000001">
    <property type="protein sequence ID" value="RNJ61211.1"/>
    <property type="molecule type" value="Genomic_DNA"/>
</dbReference>
<feature type="compositionally biased region" description="Polar residues" evidence="1">
    <location>
        <begin position="30"/>
        <end position="41"/>
    </location>
</feature>
<dbReference type="Proteomes" id="UP000267145">
    <property type="component" value="Unassembled WGS sequence"/>
</dbReference>
<name>A0A3M9YMC1_9PEZI</name>
<comment type="caution">
    <text evidence="2">The sequence shown here is derived from an EMBL/GenBank/DDBJ whole genome shotgun (WGS) entry which is preliminary data.</text>
</comment>
<keyword evidence="3" id="KW-1185">Reference proteome</keyword>
<evidence type="ECO:0000313" key="3">
    <source>
        <dbReference type="Proteomes" id="UP000267145"/>
    </source>
</evidence>
<sequence>MSSLSRAFTTRRVKQSIDVAAAANKANKENGPQRSKTTKTPHVSVRHQISAPVELIHTTNMLSYNAPDISRNTSSSNSTKSAKSAKSSDEEPDSPSTVASTPPTSPDVDRDEQSKSLQPNHLSCYFVAPVSAKDYVVPEVPPVPAIPKRSPSHTKKASYDAIARQRSISAMSRDSDHTLSTKASFSYSRTSSASTAASTMSHNSMTPSIKPPVPSIPPVAYQQQQKPAIIESHPFGRELAQVSEIAEDYGIKHSILDEEEQALKAQGLYKHSAEDYMGEVQSLFHAFFQESYAQPQSHARPAAAEMWI</sequence>
<gene>
    <name evidence="2" type="ORF">D7B24_000064</name>
</gene>
<feature type="region of interest" description="Disordered" evidence="1">
    <location>
        <begin position="65"/>
        <end position="117"/>
    </location>
</feature>
<reference evidence="2 3" key="1">
    <citation type="submission" date="2018-10" db="EMBL/GenBank/DDBJ databases">
        <title>Genome sequence of Verticillium nonalfalfae VnAa140.</title>
        <authorList>
            <person name="Stajich J.E."/>
            <person name="Kasson M.T."/>
        </authorList>
    </citation>
    <scope>NUCLEOTIDE SEQUENCE [LARGE SCALE GENOMIC DNA]</scope>
    <source>
        <strain evidence="2 3">VnAa140</strain>
    </source>
</reference>
<protein>
    <submittedName>
        <fullName evidence="2">Uncharacterized protein</fullName>
    </submittedName>
</protein>
<dbReference type="STRING" id="1051616.A0A3M9YMC1"/>
<evidence type="ECO:0000313" key="2">
    <source>
        <dbReference type="EMBL" id="RNJ61211.1"/>
    </source>
</evidence>
<dbReference type="AlphaFoldDB" id="A0A3M9YMC1"/>
<proteinExistence type="predicted"/>
<feature type="region of interest" description="Disordered" evidence="1">
    <location>
        <begin position="1"/>
        <end position="51"/>
    </location>
</feature>